<dbReference type="RefSeq" id="WP_280309037.1">
    <property type="nucleotide sequence ID" value="NZ_JAPDIQ010000006.1"/>
</dbReference>
<sequence length="66" mass="7267">MSYSIDEVAHLNSPSATVLNSQWEYGHTLFSIAKAYESITGAVDMPAQGSTSERIEPMLIIARGHW</sequence>
<dbReference type="Proteomes" id="UP001157461">
    <property type="component" value="Unassembled WGS sequence"/>
</dbReference>
<proteinExistence type="predicted"/>
<gene>
    <name evidence="1" type="ORF">OMP44_14145</name>
</gene>
<evidence type="ECO:0000313" key="2">
    <source>
        <dbReference type="Proteomes" id="UP001157461"/>
    </source>
</evidence>
<organism evidence="1 2">
    <name type="scientific">Pseudomonas flavocrustae</name>
    <dbReference type="NCBI Taxonomy" id="2991719"/>
    <lineage>
        <taxon>Bacteria</taxon>
        <taxon>Pseudomonadati</taxon>
        <taxon>Pseudomonadota</taxon>
        <taxon>Gammaproteobacteria</taxon>
        <taxon>Pseudomonadales</taxon>
        <taxon>Pseudomonadaceae</taxon>
        <taxon>Pseudomonas</taxon>
    </lineage>
</organism>
<comment type="caution">
    <text evidence="1">The sequence shown here is derived from an EMBL/GenBank/DDBJ whole genome shotgun (WGS) entry which is preliminary data.</text>
</comment>
<protein>
    <submittedName>
        <fullName evidence="1">Uncharacterized protein</fullName>
    </submittedName>
</protein>
<evidence type="ECO:0000313" key="1">
    <source>
        <dbReference type="EMBL" id="MDH4764042.1"/>
    </source>
</evidence>
<dbReference type="EMBL" id="JAPDIQ010000006">
    <property type="protein sequence ID" value="MDH4764042.1"/>
    <property type="molecule type" value="Genomic_DNA"/>
</dbReference>
<accession>A0ABT6IHU0</accession>
<name>A0ABT6IHU0_9PSED</name>
<reference evidence="1 2" key="1">
    <citation type="submission" date="2022-10" db="EMBL/GenBank/DDBJ databases">
        <title>A novel Pseudomonas species, isolated from Passiflora incarnata leaves.</title>
        <authorList>
            <person name="Cueva-Yesquen L.G."/>
            <person name="Fantinatti-Garboggini F."/>
        </authorList>
    </citation>
    <scope>NUCLEOTIDE SEQUENCE [LARGE SCALE GENOMIC DNA]</scope>
    <source>
        <strain evidence="1 2">CBMAI 2609</strain>
    </source>
</reference>
<keyword evidence="2" id="KW-1185">Reference proteome</keyword>